<dbReference type="EMBL" id="BPVZ01000060">
    <property type="protein sequence ID" value="GKV22547.1"/>
    <property type="molecule type" value="Genomic_DNA"/>
</dbReference>
<evidence type="ECO:0008006" key="3">
    <source>
        <dbReference type="Google" id="ProtNLM"/>
    </source>
</evidence>
<comment type="caution">
    <text evidence="1">The sequence shown here is derived from an EMBL/GenBank/DDBJ whole genome shotgun (WGS) entry which is preliminary data.</text>
</comment>
<name>A0AAV5KD68_9ROSI</name>
<dbReference type="AlphaFoldDB" id="A0AAV5KD68"/>
<dbReference type="InterPro" id="IPR043502">
    <property type="entry name" value="DNA/RNA_pol_sf"/>
</dbReference>
<organism evidence="1 2">
    <name type="scientific">Rubroshorea leprosula</name>
    <dbReference type="NCBI Taxonomy" id="152421"/>
    <lineage>
        <taxon>Eukaryota</taxon>
        <taxon>Viridiplantae</taxon>
        <taxon>Streptophyta</taxon>
        <taxon>Embryophyta</taxon>
        <taxon>Tracheophyta</taxon>
        <taxon>Spermatophyta</taxon>
        <taxon>Magnoliopsida</taxon>
        <taxon>eudicotyledons</taxon>
        <taxon>Gunneridae</taxon>
        <taxon>Pentapetalae</taxon>
        <taxon>rosids</taxon>
        <taxon>malvids</taxon>
        <taxon>Malvales</taxon>
        <taxon>Dipterocarpaceae</taxon>
        <taxon>Rubroshorea</taxon>
    </lineage>
</organism>
<evidence type="ECO:0000313" key="1">
    <source>
        <dbReference type="EMBL" id="GKV22547.1"/>
    </source>
</evidence>
<dbReference type="SUPFAM" id="SSF56672">
    <property type="entry name" value="DNA/RNA polymerases"/>
    <property type="match status" value="1"/>
</dbReference>
<dbReference type="PANTHER" id="PTHR37984">
    <property type="entry name" value="PROTEIN CBG26694"/>
    <property type="match status" value="1"/>
</dbReference>
<evidence type="ECO:0000313" key="2">
    <source>
        <dbReference type="Proteomes" id="UP001054252"/>
    </source>
</evidence>
<dbReference type="Proteomes" id="UP001054252">
    <property type="component" value="Unassembled WGS sequence"/>
</dbReference>
<dbReference type="Gene3D" id="3.30.70.270">
    <property type="match status" value="2"/>
</dbReference>
<proteinExistence type="predicted"/>
<dbReference type="InterPro" id="IPR050951">
    <property type="entry name" value="Retrovirus_Pol_polyprotein"/>
</dbReference>
<reference evidence="1 2" key="1">
    <citation type="journal article" date="2021" name="Commun. Biol.">
        <title>The genome of Shorea leprosula (Dipterocarpaceae) highlights the ecological relevance of drought in aseasonal tropical rainforests.</title>
        <authorList>
            <person name="Ng K.K.S."/>
            <person name="Kobayashi M.J."/>
            <person name="Fawcett J.A."/>
            <person name="Hatakeyama M."/>
            <person name="Paape T."/>
            <person name="Ng C.H."/>
            <person name="Ang C.C."/>
            <person name="Tnah L.H."/>
            <person name="Lee C.T."/>
            <person name="Nishiyama T."/>
            <person name="Sese J."/>
            <person name="O'Brien M.J."/>
            <person name="Copetti D."/>
            <person name="Mohd Noor M.I."/>
            <person name="Ong R.C."/>
            <person name="Putra M."/>
            <person name="Sireger I.Z."/>
            <person name="Indrioko S."/>
            <person name="Kosugi Y."/>
            <person name="Izuno A."/>
            <person name="Isagi Y."/>
            <person name="Lee S.L."/>
            <person name="Shimizu K.K."/>
        </authorList>
    </citation>
    <scope>NUCLEOTIDE SEQUENCE [LARGE SCALE GENOMIC DNA]</scope>
    <source>
        <strain evidence="1">214</strain>
    </source>
</reference>
<protein>
    <recommendedName>
        <fullName evidence="3">Reverse transcriptase domain-containing protein</fullName>
    </recommendedName>
</protein>
<gene>
    <name evidence="1" type="ORF">SLEP1_g32409</name>
</gene>
<sequence>MVNIVVKSLKAEDHLTDLAKTFDNLRKHNMRLNPAKCVFGIKLGKFLGFMVSRRGIEVNPEKIKAIEEMKPSKSVKDVQRLTRRVAALYRFISKSADKCLPFFKVLRFITQKDEVGKLKFKWTLQCQAAFDELKRYLSLPPLLTKVEEGEILYLYLEMNSNVETELWTLNVDGSSNNKRTGSVHVEVLSELSFQKLRTMEINSNLGTPNWIDIIRAYLQDGTVPDDKQEEMKLRARHLSIL</sequence>
<dbReference type="PANTHER" id="PTHR37984:SF5">
    <property type="entry name" value="PROTEIN NYNRIN-LIKE"/>
    <property type="match status" value="1"/>
</dbReference>
<dbReference type="InterPro" id="IPR043128">
    <property type="entry name" value="Rev_trsase/Diguanyl_cyclase"/>
</dbReference>
<accession>A0AAV5KD68</accession>
<keyword evidence="2" id="KW-1185">Reference proteome</keyword>